<evidence type="ECO:0000313" key="4">
    <source>
        <dbReference type="EMBL" id="GMH27214.1"/>
    </source>
</evidence>
<dbReference type="InterPro" id="IPR036312">
    <property type="entry name" value="Bifun_inhib/LTP/seed_sf"/>
</dbReference>
<evidence type="ECO:0000313" key="5">
    <source>
        <dbReference type="Proteomes" id="UP001279734"/>
    </source>
</evidence>
<dbReference type="PANTHER" id="PTHR33214:SF69">
    <property type="entry name" value="BIFUNCTIONAL INHIBITOR_LIPID-TRANSFER PROTEIN_SEED STORAGE 2S ALBUMIN SUPERFAMILY PROTEIN"/>
    <property type="match status" value="1"/>
</dbReference>
<dbReference type="InterPro" id="IPR033872">
    <property type="entry name" value="nsLTP2"/>
</dbReference>
<keyword evidence="5" id="KW-1185">Reference proteome</keyword>
<evidence type="ECO:0008006" key="6">
    <source>
        <dbReference type="Google" id="ProtNLM"/>
    </source>
</evidence>
<accession>A0AAD3TE23</accession>
<gene>
    <name evidence="4" type="ORF">Nepgr_029057</name>
</gene>
<dbReference type="GO" id="GO:0008289">
    <property type="term" value="F:lipid binding"/>
    <property type="evidence" value="ECO:0007669"/>
    <property type="project" value="UniProtKB-KW"/>
</dbReference>
<comment type="caution">
    <text evidence="4">The sequence shown here is derived from an EMBL/GenBank/DDBJ whole genome shotgun (WGS) entry which is preliminary data.</text>
</comment>
<evidence type="ECO:0000256" key="1">
    <source>
        <dbReference type="ARBA" id="ARBA00022448"/>
    </source>
</evidence>
<dbReference type="PANTHER" id="PTHR33214">
    <property type="entry name" value="BIFUNCTIONAL INHIBITOR/LIPID-TRANSFER PROTEIN/SEED STORAGE 2S ALBUMIN SUPERFAMILY PROTEIN"/>
    <property type="match status" value="1"/>
</dbReference>
<reference evidence="4" key="1">
    <citation type="submission" date="2023-05" db="EMBL/GenBank/DDBJ databases">
        <title>Nepenthes gracilis genome sequencing.</title>
        <authorList>
            <person name="Fukushima K."/>
        </authorList>
    </citation>
    <scope>NUCLEOTIDE SEQUENCE</scope>
    <source>
        <strain evidence="4">SING2019-196</strain>
    </source>
</reference>
<feature type="chain" id="PRO_5042189818" description="Bifunctional inhibitor/plant lipid transfer protein/seed storage helical domain-containing protein" evidence="3">
    <location>
        <begin position="31"/>
        <end position="95"/>
    </location>
</feature>
<keyword evidence="1" id="KW-0813">Transport</keyword>
<evidence type="ECO:0000256" key="2">
    <source>
        <dbReference type="ARBA" id="ARBA00023121"/>
    </source>
</evidence>
<sequence length="95" mass="10196">MKIQVSYLAFYLAVVVAVAMLLQETTLTHAATCDPTALSPCAAAFQMKAPPSTICCAKLKEQKPCLCGYVRNPKFKPYLSAAKKITGACHVSIIC</sequence>
<evidence type="ECO:0000256" key="3">
    <source>
        <dbReference type="SAM" id="SignalP"/>
    </source>
</evidence>
<keyword evidence="3" id="KW-0732">Signal</keyword>
<dbReference type="AlphaFoldDB" id="A0AAD3TE23"/>
<protein>
    <recommendedName>
        <fullName evidence="6">Bifunctional inhibitor/plant lipid transfer protein/seed storage helical domain-containing protein</fullName>
    </recommendedName>
</protein>
<keyword evidence="2" id="KW-0446">Lipid-binding</keyword>
<dbReference type="Proteomes" id="UP001279734">
    <property type="component" value="Unassembled WGS sequence"/>
</dbReference>
<proteinExistence type="predicted"/>
<dbReference type="EMBL" id="BSYO01000032">
    <property type="protein sequence ID" value="GMH27214.1"/>
    <property type="molecule type" value="Genomic_DNA"/>
</dbReference>
<name>A0AAD3TE23_NEPGR</name>
<dbReference type="GO" id="GO:0006869">
    <property type="term" value="P:lipid transport"/>
    <property type="evidence" value="ECO:0007669"/>
    <property type="project" value="InterPro"/>
</dbReference>
<feature type="signal peptide" evidence="3">
    <location>
        <begin position="1"/>
        <end position="30"/>
    </location>
</feature>
<dbReference type="Gene3D" id="1.10.110.10">
    <property type="entry name" value="Plant lipid-transfer and hydrophobic proteins"/>
    <property type="match status" value="1"/>
</dbReference>
<dbReference type="SUPFAM" id="SSF47699">
    <property type="entry name" value="Bifunctional inhibitor/lipid-transfer protein/seed storage 2S albumin"/>
    <property type="match status" value="1"/>
</dbReference>
<organism evidence="4 5">
    <name type="scientific">Nepenthes gracilis</name>
    <name type="common">Slender pitcher plant</name>
    <dbReference type="NCBI Taxonomy" id="150966"/>
    <lineage>
        <taxon>Eukaryota</taxon>
        <taxon>Viridiplantae</taxon>
        <taxon>Streptophyta</taxon>
        <taxon>Embryophyta</taxon>
        <taxon>Tracheophyta</taxon>
        <taxon>Spermatophyta</taxon>
        <taxon>Magnoliopsida</taxon>
        <taxon>eudicotyledons</taxon>
        <taxon>Gunneridae</taxon>
        <taxon>Pentapetalae</taxon>
        <taxon>Caryophyllales</taxon>
        <taxon>Nepenthaceae</taxon>
        <taxon>Nepenthes</taxon>
    </lineage>
</organism>